<protein>
    <submittedName>
        <fullName evidence="1">Uncharacterized protein</fullName>
    </submittedName>
</protein>
<sequence length="115" mass="12808">MTPRIVRDAIGLRLGNFAFRKPETPVRDDARHPVRLWPADETLWLRENGAWRPRAARHVLCALAALGRRGRYAAHVERGAKIIAGPVSALALPDAEAEIRFVFRVTPLGYGEAAF</sequence>
<evidence type="ECO:0000313" key="1">
    <source>
        <dbReference type="EMBL" id="SFM22519.1"/>
    </source>
</evidence>
<dbReference type="Proteomes" id="UP000199048">
    <property type="component" value="Unassembled WGS sequence"/>
</dbReference>
<proteinExistence type="predicted"/>
<accession>A0A1I4P449</accession>
<dbReference type="EMBL" id="FOTK01000023">
    <property type="protein sequence ID" value="SFM22519.1"/>
    <property type="molecule type" value="Genomic_DNA"/>
</dbReference>
<name>A0A1I4P449_9HYPH</name>
<evidence type="ECO:0000313" key="2">
    <source>
        <dbReference type="Proteomes" id="UP000199048"/>
    </source>
</evidence>
<dbReference type="AlphaFoldDB" id="A0A1I4P449"/>
<reference evidence="2" key="1">
    <citation type="submission" date="2016-10" db="EMBL/GenBank/DDBJ databases">
        <authorList>
            <person name="Varghese N."/>
            <person name="Submissions S."/>
        </authorList>
    </citation>
    <scope>NUCLEOTIDE SEQUENCE [LARGE SCALE GENOMIC DNA]</scope>
    <source>
        <strain evidence="2">BL36</strain>
    </source>
</reference>
<gene>
    <name evidence="1" type="ORF">SAMN05192568_102338</name>
</gene>
<organism evidence="1 2">
    <name type="scientific">Methylobacterium pseudosasicola</name>
    <dbReference type="NCBI Taxonomy" id="582667"/>
    <lineage>
        <taxon>Bacteria</taxon>
        <taxon>Pseudomonadati</taxon>
        <taxon>Pseudomonadota</taxon>
        <taxon>Alphaproteobacteria</taxon>
        <taxon>Hyphomicrobiales</taxon>
        <taxon>Methylobacteriaceae</taxon>
        <taxon>Methylobacterium</taxon>
    </lineage>
</organism>
<dbReference type="STRING" id="582667.SAMN05192568_102338"/>
<keyword evidence="2" id="KW-1185">Reference proteome</keyword>